<dbReference type="InterPro" id="IPR000084">
    <property type="entry name" value="PE-PGRS_N"/>
</dbReference>
<accession>A0A1X1XBV2</accession>
<organism evidence="3 4">
    <name type="scientific">Mycobacterium gordonae</name>
    <dbReference type="NCBI Taxonomy" id="1778"/>
    <lineage>
        <taxon>Bacteria</taxon>
        <taxon>Bacillati</taxon>
        <taxon>Actinomycetota</taxon>
        <taxon>Actinomycetes</taxon>
        <taxon>Mycobacteriales</taxon>
        <taxon>Mycobacteriaceae</taxon>
        <taxon>Mycobacterium</taxon>
    </lineage>
</organism>
<feature type="transmembrane region" description="Helical" evidence="1">
    <location>
        <begin position="143"/>
        <end position="164"/>
    </location>
</feature>
<reference evidence="3 4" key="1">
    <citation type="submission" date="2016-01" db="EMBL/GenBank/DDBJ databases">
        <title>The new phylogeny of the genus Mycobacterium.</title>
        <authorList>
            <person name="Tarcisio F."/>
            <person name="Conor M."/>
            <person name="Antonella G."/>
            <person name="Elisabetta G."/>
            <person name="Giulia F.S."/>
            <person name="Sara T."/>
            <person name="Anna F."/>
            <person name="Clotilde B."/>
            <person name="Roberto B."/>
            <person name="Veronica D.S."/>
            <person name="Fabio R."/>
            <person name="Monica P."/>
            <person name="Olivier J."/>
            <person name="Enrico T."/>
            <person name="Nicola S."/>
        </authorList>
    </citation>
    <scope>NUCLEOTIDE SEQUENCE [LARGE SCALE GENOMIC DNA]</scope>
    <source>
        <strain evidence="3 4">DSM 44160</strain>
    </source>
</reference>
<dbReference type="Proteomes" id="UP000193928">
    <property type="component" value="Unassembled WGS sequence"/>
</dbReference>
<comment type="caution">
    <text evidence="3">The sequence shown here is derived from an EMBL/GenBank/DDBJ whole genome shotgun (WGS) entry which is preliminary data.</text>
</comment>
<dbReference type="EMBL" id="LQOY01000015">
    <property type="protein sequence ID" value="ORV96158.1"/>
    <property type="molecule type" value="Genomic_DNA"/>
</dbReference>
<dbReference type="AlphaFoldDB" id="A0A1X1XBV2"/>
<dbReference type="SUPFAM" id="SSF140459">
    <property type="entry name" value="PE/PPE dimer-like"/>
    <property type="match status" value="1"/>
</dbReference>
<gene>
    <name evidence="3" type="ORF">AWC08_13460</name>
</gene>
<evidence type="ECO:0000256" key="1">
    <source>
        <dbReference type="SAM" id="Phobius"/>
    </source>
</evidence>
<sequence length="165" mass="16897">MIAMSAVVAVPDLLAQAATQVSAIGHALGAANETTAASTQAVLPAAADEVSAAVAQLFSRFGQDYQTAAGQAAAYQDQFARHLCAAANSYATAEAANTSLLQPAPAAGLPSLDQVFASLISTVTGLFWQTLASLYYLGFLMLIPIYAALALWLPIAFVGSLFGLT</sequence>
<feature type="domain" description="PE" evidence="2">
    <location>
        <begin position="7"/>
        <end position="97"/>
    </location>
</feature>
<keyword evidence="4" id="KW-1185">Reference proteome</keyword>
<dbReference type="Gene3D" id="1.10.287.850">
    <property type="entry name" value="HP0062-like domain"/>
    <property type="match status" value="1"/>
</dbReference>
<evidence type="ECO:0000313" key="4">
    <source>
        <dbReference type="Proteomes" id="UP000193928"/>
    </source>
</evidence>
<evidence type="ECO:0000259" key="2">
    <source>
        <dbReference type="Pfam" id="PF00934"/>
    </source>
</evidence>
<protein>
    <recommendedName>
        <fullName evidence="2">PE domain-containing protein</fullName>
    </recommendedName>
</protein>
<keyword evidence="1" id="KW-1133">Transmembrane helix</keyword>
<proteinExistence type="predicted"/>
<keyword evidence="1" id="KW-0472">Membrane</keyword>
<dbReference type="InterPro" id="IPR038332">
    <property type="entry name" value="PPE_sf"/>
</dbReference>
<dbReference type="Pfam" id="PF00934">
    <property type="entry name" value="PE"/>
    <property type="match status" value="1"/>
</dbReference>
<name>A0A1X1XBV2_MYCGO</name>
<evidence type="ECO:0000313" key="3">
    <source>
        <dbReference type="EMBL" id="ORV96158.1"/>
    </source>
</evidence>
<keyword evidence="1" id="KW-0812">Transmembrane</keyword>